<reference evidence="1" key="1">
    <citation type="submission" date="2011-10" db="EMBL/GenBank/DDBJ databases">
        <title>Provirophages and transpovirons: unique mobilome of giant viruses.</title>
        <authorList>
            <person name="Desnues C."/>
            <person name="LaScola B."/>
            <person name="Yutin N."/>
            <person name="Fournous G."/>
            <person name="Koonin E."/>
            <person name="Raoult D."/>
        </authorList>
    </citation>
    <scope>NUCLEOTIDE SEQUENCE</scope>
    <source>
        <strain evidence="1">Mv13-mv</strain>
    </source>
</reference>
<name>H2EEA6_9VIRU</name>
<evidence type="ECO:0000313" key="1">
    <source>
        <dbReference type="EMBL" id="AEX62729.1"/>
    </source>
</evidence>
<dbReference type="Gene3D" id="3.40.50.2000">
    <property type="entry name" value="Glycogen Phosphorylase B"/>
    <property type="match status" value="1"/>
</dbReference>
<dbReference type="GO" id="GO:0016740">
    <property type="term" value="F:transferase activity"/>
    <property type="evidence" value="ECO:0007669"/>
    <property type="project" value="UniProtKB-KW"/>
</dbReference>
<dbReference type="SUPFAM" id="SSF53756">
    <property type="entry name" value="UDP-Glycosyltransferase/glycogen phosphorylase"/>
    <property type="match status" value="1"/>
</dbReference>
<dbReference type="EMBL" id="JN885998">
    <property type="protein sequence ID" value="AEX62729.1"/>
    <property type="molecule type" value="Genomic_DNA"/>
</dbReference>
<keyword evidence="1" id="KW-0808">Transferase</keyword>
<sequence length="468" mass="54363">MANFEHVTIKNFTGYYSVVKYLNNSVYVMPISGKINKIYAAIISSIQPVPGTYNISLTINCIHNLYWRGTYNKSHKILLRNGVNNFNIVIDSSQKNNFDIGIFSNISSDLRNNIKFTILDFSVNKINNSKPIDDSLLDSSENKTLEIQKIVSTNKNNKNILLIADVKDWCFYNTSKIIRKYLGNKYNIFIECYADKPDYLSIYKDIKIDLVVKFWYGHHDPDPFDIYPNAKKAICVYDYIYWNENINKKNISIFLKYFTRNLEKSNFVLFACPAIQDLIIKQINNEEINKKLYPIYDGFCPKKFYLKKYNDNKKLVVGWAGNYLNPYKNFNKIKSIVEEVSWIDFKVQDRKTFIPHEQMVHYYHSVDVIVCLSDAEGTPTPVLEASASGRAWVSTNVGIVGLINDACDDPIKPGFIINNDSELLQCLKFLYQNKNIMKQMGYNGWLATQKAFTWDTQIKQFDNVFKKI</sequence>
<dbReference type="PANTHER" id="PTHR12526">
    <property type="entry name" value="GLYCOSYLTRANSFERASE"/>
    <property type="match status" value="1"/>
</dbReference>
<gene>
    <name evidence="1" type="ORF">mv_R524</name>
</gene>
<accession>H2EEA6</accession>
<dbReference type="PANTHER" id="PTHR12526:SF630">
    <property type="entry name" value="GLYCOSYLTRANSFERASE"/>
    <property type="match status" value="1"/>
</dbReference>
<organism evidence="1">
    <name type="scientific">Moumouvirus sp. 'Monve'</name>
    <dbReference type="NCBI Taxonomy" id="1128131"/>
    <lineage>
        <taxon>Viruses</taxon>
        <taxon>Varidnaviria</taxon>
        <taxon>Bamfordvirae</taxon>
        <taxon>Nucleocytoviricota</taxon>
        <taxon>Megaviricetes</taxon>
        <taxon>Imitervirales</taxon>
        <taxon>Mimiviridae</taxon>
        <taxon>Megamimivirinae</taxon>
        <taxon>Moumouvirus</taxon>
    </lineage>
</organism>
<dbReference type="Pfam" id="PF13692">
    <property type="entry name" value="Glyco_trans_1_4"/>
    <property type="match status" value="1"/>
</dbReference>
<protein>
    <submittedName>
        <fullName evidence="1">Uncharacterized glycosyl transferase</fullName>
    </submittedName>
</protein>
<proteinExistence type="predicted"/>
<dbReference type="CDD" id="cd03801">
    <property type="entry name" value="GT4_PimA-like"/>
    <property type="match status" value="1"/>
</dbReference>